<evidence type="ECO:0000313" key="1">
    <source>
        <dbReference type="EMBL" id="KAJ1678743.1"/>
    </source>
</evidence>
<organism evidence="1 2">
    <name type="scientific">Spiromyces aspiralis</name>
    <dbReference type="NCBI Taxonomy" id="68401"/>
    <lineage>
        <taxon>Eukaryota</taxon>
        <taxon>Fungi</taxon>
        <taxon>Fungi incertae sedis</taxon>
        <taxon>Zoopagomycota</taxon>
        <taxon>Kickxellomycotina</taxon>
        <taxon>Kickxellomycetes</taxon>
        <taxon>Kickxellales</taxon>
        <taxon>Kickxellaceae</taxon>
        <taxon>Spiromyces</taxon>
    </lineage>
</organism>
<reference evidence="1" key="1">
    <citation type="submission" date="2022-06" db="EMBL/GenBank/DDBJ databases">
        <title>Phylogenomic reconstructions and comparative analyses of Kickxellomycotina fungi.</title>
        <authorList>
            <person name="Reynolds N.K."/>
            <person name="Stajich J.E."/>
            <person name="Barry K."/>
            <person name="Grigoriev I.V."/>
            <person name="Crous P."/>
            <person name="Smith M.E."/>
        </authorList>
    </citation>
    <scope>NUCLEOTIDE SEQUENCE</scope>
    <source>
        <strain evidence="1">RSA 2271</strain>
    </source>
</reference>
<name>A0ACC1HUH1_9FUNG</name>
<gene>
    <name evidence="1" type="ORF">EV182_003434</name>
</gene>
<accession>A0ACC1HUH1</accession>
<sequence>MVVIDLKLDAMQPKRPYYERVRWSFENVLNKEYEFLVAYFDSVTGESAPIEFPESSEAKQIPTAVTTKILDDVKIPTTEVVWDHSLASANSRKGGALLTGAEVWQSDCYDVYEWLGMVSIESERIAATDRVDPFVSVYSVPEPHAQGPVCLVRCTGMLERHGIVGITVWGFEDAPISWYSHIHSYYLSGENMYAQIRNKEKKMCLTFQACCPYDTFS</sequence>
<evidence type="ECO:0000313" key="2">
    <source>
        <dbReference type="Proteomes" id="UP001145114"/>
    </source>
</evidence>
<dbReference type="Proteomes" id="UP001145114">
    <property type="component" value="Unassembled WGS sequence"/>
</dbReference>
<protein>
    <submittedName>
        <fullName evidence="1">Uncharacterized protein</fullName>
    </submittedName>
</protein>
<proteinExistence type="predicted"/>
<keyword evidence="2" id="KW-1185">Reference proteome</keyword>
<dbReference type="EMBL" id="JAMZIH010000891">
    <property type="protein sequence ID" value="KAJ1678743.1"/>
    <property type="molecule type" value="Genomic_DNA"/>
</dbReference>
<comment type="caution">
    <text evidence="1">The sequence shown here is derived from an EMBL/GenBank/DDBJ whole genome shotgun (WGS) entry which is preliminary data.</text>
</comment>